<dbReference type="SUPFAM" id="SSF55811">
    <property type="entry name" value="Nudix"/>
    <property type="match status" value="1"/>
</dbReference>
<dbReference type="AlphaFoldDB" id="A0A515EW68"/>
<evidence type="ECO:0000313" key="9">
    <source>
        <dbReference type="Proteomes" id="UP000317365"/>
    </source>
</evidence>
<dbReference type="KEGG" id="rhg:EXZ61_14995"/>
<evidence type="ECO:0000256" key="1">
    <source>
        <dbReference type="ARBA" id="ARBA00001936"/>
    </source>
</evidence>
<dbReference type="Pfam" id="PF00293">
    <property type="entry name" value="NUDIX"/>
    <property type="match status" value="1"/>
</dbReference>
<dbReference type="PROSITE" id="PS51462">
    <property type="entry name" value="NUDIX"/>
    <property type="match status" value="1"/>
</dbReference>
<dbReference type="PANTHER" id="PTHR12992">
    <property type="entry name" value="NUDIX HYDROLASE"/>
    <property type="match status" value="1"/>
</dbReference>
<comment type="cofactor">
    <cofactor evidence="2">
        <name>Mg(2+)</name>
        <dbReference type="ChEBI" id="CHEBI:18420"/>
    </cofactor>
</comment>
<reference evidence="9" key="2">
    <citation type="journal article" date="2020" name="Int. J. Syst. Evol. Microbiol.">
        <title>Genomic insights into a novel species Rhodoferax aquaticus sp. nov., isolated from freshwater.</title>
        <authorList>
            <person name="Li T."/>
            <person name="Zhuo Y."/>
            <person name="Jin C.Z."/>
            <person name="Wu X."/>
            <person name="Ko S.R."/>
            <person name="Jin F.J."/>
            <person name="Ahn C.Y."/>
            <person name="Oh H.M."/>
            <person name="Lee H.G."/>
            <person name="Jin L."/>
        </authorList>
    </citation>
    <scope>NUCLEOTIDE SEQUENCE [LARGE SCALE GENOMIC DNA]</scope>
    <source>
        <strain evidence="9">Gr-4</strain>
    </source>
</reference>
<keyword evidence="3" id="KW-0479">Metal-binding</keyword>
<dbReference type="Proteomes" id="UP000317365">
    <property type="component" value="Chromosome"/>
</dbReference>
<sequence length="226" mass="25037">MRVSRPPLFDARLVPVTGVDDHLPKLQSSALHIEAVRTHFLDASMWTPEIPGEPAFTNKALVPAAVLIPLVLRAELMVLLTQRPNHMSSHPGQIAFPGGKSDPVDESPIDTALRETAEEVGIESRYVEVLGTLPQYTTGSGFAVTPVVGVLRDGFIIAPNALEVSEVFEVPFSFLMNPANHRRHAMEWLGVSREWFSMPYCEEQTERFIWGATAGMLRNLYSFLSV</sequence>
<evidence type="ECO:0000313" key="8">
    <source>
        <dbReference type="EMBL" id="QDL56823.1"/>
    </source>
</evidence>
<evidence type="ECO:0000256" key="6">
    <source>
        <dbReference type="ARBA" id="ARBA00023211"/>
    </source>
</evidence>
<keyword evidence="9" id="KW-1185">Reference proteome</keyword>
<keyword evidence="6" id="KW-0464">Manganese</keyword>
<dbReference type="InterPro" id="IPR000086">
    <property type="entry name" value="NUDIX_hydrolase_dom"/>
</dbReference>
<name>A0A515EW68_9BURK</name>
<dbReference type="Gene3D" id="3.90.79.10">
    <property type="entry name" value="Nucleoside Triphosphate Pyrophosphohydrolase"/>
    <property type="match status" value="1"/>
</dbReference>
<keyword evidence="5" id="KW-0460">Magnesium</keyword>
<comment type="cofactor">
    <cofactor evidence="1">
        <name>Mn(2+)</name>
        <dbReference type="ChEBI" id="CHEBI:29035"/>
    </cofactor>
</comment>
<evidence type="ECO:0000259" key="7">
    <source>
        <dbReference type="PROSITE" id="PS51462"/>
    </source>
</evidence>
<dbReference type="InterPro" id="IPR045121">
    <property type="entry name" value="CoAse"/>
</dbReference>
<gene>
    <name evidence="8" type="ORF">EXZ61_14995</name>
</gene>
<proteinExistence type="predicted"/>
<reference evidence="9" key="1">
    <citation type="submission" date="2019-02" db="EMBL/GenBank/DDBJ databases">
        <title>Complete genome sequence of Rhodoferax sp. Gr-4.</title>
        <authorList>
            <person name="Jin L."/>
        </authorList>
    </citation>
    <scope>NUCLEOTIDE SEQUENCE [LARGE SCALE GENOMIC DNA]</scope>
    <source>
        <strain evidence="9">Gr-4</strain>
    </source>
</reference>
<evidence type="ECO:0000256" key="4">
    <source>
        <dbReference type="ARBA" id="ARBA00022801"/>
    </source>
</evidence>
<feature type="domain" description="Nudix hydrolase" evidence="7">
    <location>
        <begin position="61"/>
        <end position="191"/>
    </location>
</feature>
<dbReference type="NCBIfam" id="NF007980">
    <property type="entry name" value="PRK10707.1"/>
    <property type="match status" value="1"/>
</dbReference>
<protein>
    <submittedName>
        <fullName evidence="8">CoA pyrophosphatase</fullName>
    </submittedName>
</protein>
<dbReference type="EMBL" id="CP036282">
    <property type="protein sequence ID" value="QDL56823.1"/>
    <property type="molecule type" value="Genomic_DNA"/>
</dbReference>
<keyword evidence="4" id="KW-0378">Hydrolase</keyword>
<dbReference type="InterPro" id="IPR015797">
    <property type="entry name" value="NUDIX_hydrolase-like_dom_sf"/>
</dbReference>
<dbReference type="CDD" id="cd03426">
    <property type="entry name" value="NUDIX_CoAse_Nudt7"/>
    <property type="match status" value="1"/>
</dbReference>
<evidence type="ECO:0000256" key="5">
    <source>
        <dbReference type="ARBA" id="ARBA00022842"/>
    </source>
</evidence>
<evidence type="ECO:0000256" key="2">
    <source>
        <dbReference type="ARBA" id="ARBA00001946"/>
    </source>
</evidence>
<evidence type="ECO:0000256" key="3">
    <source>
        <dbReference type="ARBA" id="ARBA00022723"/>
    </source>
</evidence>
<accession>A0A515EW68</accession>
<dbReference type="GO" id="GO:0046872">
    <property type="term" value="F:metal ion binding"/>
    <property type="evidence" value="ECO:0007669"/>
    <property type="project" value="UniProtKB-KW"/>
</dbReference>
<dbReference type="GO" id="GO:0010945">
    <property type="term" value="F:coenzyme A diphosphatase activity"/>
    <property type="evidence" value="ECO:0007669"/>
    <property type="project" value="InterPro"/>
</dbReference>
<organism evidence="8 9">
    <name type="scientific">Rhodoferax aquaticus</name>
    <dbReference type="NCBI Taxonomy" id="2527691"/>
    <lineage>
        <taxon>Bacteria</taxon>
        <taxon>Pseudomonadati</taxon>
        <taxon>Pseudomonadota</taxon>
        <taxon>Betaproteobacteria</taxon>
        <taxon>Burkholderiales</taxon>
        <taxon>Comamonadaceae</taxon>
        <taxon>Rhodoferax</taxon>
    </lineage>
</organism>
<dbReference type="PANTHER" id="PTHR12992:SF11">
    <property type="entry name" value="MITOCHONDRIAL COENZYME A DIPHOSPHATASE NUDT8"/>
    <property type="match status" value="1"/>
</dbReference>